<proteinExistence type="predicted"/>
<comment type="caution">
    <text evidence="1">The sequence shown here is derived from an EMBL/GenBank/DDBJ whole genome shotgun (WGS) entry which is preliminary data.</text>
</comment>
<dbReference type="EMBL" id="VHIR01000008">
    <property type="protein sequence ID" value="TQE43543.1"/>
    <property type="molecule type" value="Genomic_DNA"/>
</dbReference>
<reference evidence="1 2" key="1">
    <citation type="submission" date="2019-06" db="EMBL/GenBank/DDBJ databases">
        <title>Draft genome of C. phoceense Strain 272.</title>
        <authorList>
            <person name="Pacheco L.G.C."/>
            <person name="Barberis C.M."/>
            <person name="Almuzara M.N."/>
            <person name="Traglia G.M."/>
            <person name="Santos C.S."/>
            <person name="Rocha D.J.P.G."/>
            <person name="Aguiar E.R.G.R."/>
            <person name="Vay C.A."/>
        </authorList>
    </citation>
    <scope>NUCLEOTIDE SEQUENCE [LARGE SCALE GENOMIC DNA]</scope>
    <source>
        <strain evidence="1 2">272</strain>
    </source>
</reference>
<dbReference type="STRING" id="1686286.GCA_900092335_02466"/>
<sequence>MAFLVSAACLLASCSILEPGETGLNPGDDISVTTSETPAYQPQDVKNKEVNSDLGAPVHDDGMNVDWQLQGVYSDSVQGSVLTVLLKNLNDQPLPVDAVTEPVLEVADGNGGWTRVELLPYDPETNADVLAPGLDMPLGAHSATNLQYRFDAAPGTLWNARLTMGNVTWTGNFNL</sequence>
<organism evidence="1 2">
    <name type="scientific">Corynebacterium phoceense</name>
    <dbReference type="NCBI Taxonomy" id="1686286"/>
    <lineage>
        <taxon>Bacteria</taxon>
        <taxon>Bacillati</taxon>
        <taxon>Actinomycetota</taxon>
        <taxon>Actinomycetes</taxon>
        <taxon>Mycobacteriales</taxon>
        <taxon>Corynebacteriaceae</taxon>
        <taxon>Corynebacterium</taxon>
    </lineage>
</organism>
<evidence type="ECO:0000313" key="1">
    <source>
        <dbReference type="EMBL" id="TQE43543.1"/>
    </source>
</evidence>
<keyword evidence="2" id="KW-1185">Reference proteome</keyword>
<name>A0A540R725_9CORY</name>
<accession>A0A540R725</accession>
<dbReference type="Proteomes" id="UP000318080">
    <property type="component" value="Unassembled WGS sequence"/>
</dbReference>
<evidence type="ECO:0000313" key="2">
    <source>
        <dbReference type="Proteomes" id="UP000318080"/>
    </source>
</evidence>
<protein>
    <submittedName>
        <fullName evidence="1">Uncharacterized protein</fullName>
    </submittedName>
</protein>
<dbReference type="AlphaFoldDB" id="A0A540R725"/>
<gene>
    <name evidence="1" type="ORF">EJK80_06810</name>
</gene>